<evidence type="ECO:0000256" key="10">
    <source>
        <dbReference type="HAMAP-Rule" id="MF_00033"/>
    </source>
</evidence>
<evidence type="ECO:0000256" key="1">
    <source>
        <dbReference type="ARBA" id="ARBA00022475"/>
    </source>
</evidence>
<dbReference type="GO" id="GO:0050511">
    <property type="term" value="F:undecaprenyldiphospho-muramoylpentapeptide beta-N-acetylglucosaminyltransferase activity"/>
    <property type="evidence" value="ECO:0007669"/>
    <property type="project" value="UniProtKB-UniRule"/>
</dbReference>
<feature type="binding site" evidence="10">
    <location>
        <begin position="13"/>
        <end position="15"/>
    </location>
    <ligand>
        <name>UDP-N-acetyl-alpha-D-glucosamine</name>
        <dbReference type="ChEBI" id="CHEBI:57705"/>
    </ligand>
</feature>
<dbReference type="EMBL" id="RJVI01000003">
    <property type="protein sequence ID" value="ROR29684.1"/>
    <property type="molecule type" value="Genomic_DNA"/>
</dbReference>
<dbReference type="PANTHER" id="PTHR21015">
    <property type="entry name" value="UDP-N-ACETYLGLUCOSAMINE--N-ACETYLMURAMYL-(PENTAPEPTIDE) PYROPHOSPHORYL-UNDECAPRENOL N-ACETYLGLUCOSAMINE TRANSFERASE 1"/>
    <property type="match status" value="1"/>
</dbReference>
<dbReference type="AlphaFoldDB" id="A0A3N1XSQ7"/>
<dbReference type="GO" id="GO:0009252">
    <property type="term" value="P:peptidoglycan biosynthetic process"/>
    <property type="evidence" value="ECO:0007669"/>
    <property type="project" value="UniProtKB-UniRule"/>
</dbReference>
<comment type="subcellular location">
    <subcellularLocation>
        <location evidence="10">Cell membrane</location>
        <topology evidence="10">Peripheral membrane protein</topology>
        <orientation evidence="10">Cytoplasmic side</orientation>
    </subcellularLocation>
</comment>
<comment type="catalytic activity">
    <reaction evidence="10">
        <text>di-trans,octa-cis-undecaprenyl diphospho-N-acetyl-alpha-D-muramoyl-L-alanyl-D-glutamyl-meso-2,6-diaminopimeloyl-D-alanyl-D-alanine + UDP-N-acetyl-alpha-D-glucosamine = di-trans,octa-cis-undecaprenyl diphospho-[N-acetyl-alpha-D-glucosaminyl-(1-&gt;4)]-N-acetyl-alpha-D-muramoyl-L-alanyl-D-glutamyl-meso-2,6-diaminopimeloyl-D-alanyl-D-alanine + UDP + H(+)</text>
        <dbReference type="Rhea" id="RHEA:31227"/>
        <dbReference type="ChEBI" id="CHEBI:15378"/>
        <dbReference type="ChEBI" id="CHEBI:57705"/>
        <dbReference type="ChEBI" id="CHEBI:58223"/>
        <dbReference type="ChEBI" id="CHEBI:61387"/>
        <dbReference type="ChEBI" id="CHEBI:61388"/>
        <dbReference type="EC" id="2.4.1.227"/>
    </reaction>
</comment>
<keyword evidence="6 10" id="KW-0573">Peptidoglycan synthesis</keyword>
<feature type="domain" description="Glycosyl transferase family 28 C-terminal" evidence="12">
    <location>
        <begin position="183"/>
        <end position="344"/>
    </location>
</feature>
<dbReference type="GO" id="GO:0051991">
    <property type="term" value="F:UDP-N-acetyl-D-glucosamine:N-acetylmuramoyl-L-alanyl-D-glutamyl-meso-2,6-diaminopimelyl-D-alanyl-D-alanine-diphosphoundecaprenol 4-beta-N-acetylglucosaminlytransferase activity"/>
    <property type="evidence" value="ECO:0007669"/>
    <property type="project" value="RHEA"/>
</dbReference>
<evidence type="ECO:0000256" key="8">
    <source>
        <dbReference type="ARBA" id="ARBA00023306"/>
    </source>
</evidence>
<sequence length="356" mass="35701">MARTVVTIMAGGTGGHVFPGLAVAAALGRRGAEVRWLGGARGLEGRLVPAAGIPLRRLPVEGLRGRGPAGWLAAPWRVGRALAAALAALRRDRPAVVLGMGGYAAGPGGVAAWLLGIPLVIHEQNAVAGLTNRLLARLARRRLEAFPGTLPGGEHVGNPVREAIAALPPPRARLAGRGGPLRVLVLGGSQGAAALNRVVPEAAAQAGVALAIRHQAGAGKEAAARAAYAAAGVEAEVVPFLDDMAAAYGWADLVVARAGALTVAELAAAGVPSILVPYPHAVDDHQAANAAWLAAAGAAWVVREAELDAPRLAGLLAQAAGDREGLVRMAEAARGRAVTDAAARVAEACLAAAGGR</sequence>
<feature type="binding site" evidence="10">
    <location>
        <position position="286"/>
    </location>
    <ligand>
        <name>UDP-N-acetyl-alpha-D-glucosamine</name>
        <dbReference type="ChEBI" id="CHEBI:57705"/>
    </ligand>
</feature>
<keyword evidence="8 10" id="KW-0131">Cell cycle</keyword>
<evidence type="ECO:0000256" key="2">
    <source>
        <dbReference type="ARBA" id="ARBA00022618"/>
    </source>
</evidence>
<dbReference type="SUPFAM" id="SSF53756">
    <property type="entry name" value="UDP-Glycosyltransferase/glycogen phosphorylase"/>
    <property type="match status" value="1"/>
</dbReference>
<dbReference type="Pfam" id="PF03033">
    <property type="entry name" value="Glyco_transf_28"/>
    <property type="match status" value="1"/>
</dbReference>
<dbReference type="UniPathway" id="UPA00219"/>
<comment type="function">
    <text evidence="10">Cell wall formation. Catalyzes the transfer of a GlcNAc subunit on undecaprenyl-pyrophosphoryl-MurNAc-pentapeptide (lipid intermediate I) to form undecaprenyl-pyrophosphoryl-MurNAc-(pentapeptide)GlcNAc (lipid intermediate II).</text>
</comment>
<dbReference type="GO" id="GO:0051301">
    <property type="term" value="P:cell division"/>
    <property type="evidence" value="ECO:0007669"/>
    <property type="project" value="UniProtKB-KW"/>
</dbReference>
<dbReference type="InterPro" id="IPR004276">
    <property type="entry name" value="GlycoTrans_28_N"/>
</dbReference>
<dbReference type="GO" id="GO:0071555">
    <property type="term" value="P:cell wall organization"/>
    <property type="evidence" value="ECO:0007669"/>
    <property type="project" value="UniProtKB-KW"/>
</dbReference>
<evidence type="ECO:0000256" key="7">
    <source>
        <dbReference type="ARBA" id="ARBA00023136"/>
    </source>
</evidence>
<dbReference type="GO" id="GO:0005886">
    <property type="term" value="C:plasma membrane"/>
    <property type="evidence" value="ECO:0007669"/>
    <property type="project" value="UniProtKB-SubCell"/>
</dbReference>
<dbReference type="InterPro" id="IPR006009">
    <property type="entry name" value="GlcNAc_MurG"/>
</dbReference>
<keyword evidence="5 10" id="KW-0133">Cell shape</keyword>
<dbReference type="Proteomes" id="UP000276634">
    <property type="component" value="Unassembled WGS sequence"/>
</dbReference>
<evidence type="ECO:0000313" key="14">
    <source>
        <dbReference type="Proteomes" id="UP000276634"/>
    </source>
</evidence>
<dbReference type="NCBIfam" id="TIGR01133">
    <property type="entry name" value="murG"/>
    <property type="match status" value="1"/>
</dbReference>
<comment type="caution">
    <text evidence="10">Lacks conserved residue(s) required for the propagation of feature annotation.</text>
</comment>
<organism evidence="13 14">
    <name type="scientific">Inmirania thermothiophila</name>
    <dbReference type="NCBI Taxonomy" id="1750597"/>
    <lineage>
        <taxon>Bacteria</taxon>
        <taxon>Pseudomonadati</taxon>
        <taxon>Pseudomonadota</taxon>
        <taxon>Gammaproteobacteria</taxon>
        <taxon>Chromatiales</taxon>
        <taxon>Ectothiorhodospiraceae</taxon>
        <taxon>Inmirania</taxon>
    </lineage>
</organism>
<dbReference type="InterPro" id="IPR007235">
    <property type="entry name" value="Glyco_trans_28_C"/>
</dbReference>
<dbReference type="Gene3D" id="3.40.50.2000">
    <property type="entry name" value="Glycogen Phosphorylase B"/>
    <property type="match status" value="2"/>
</dbReference>
<keyword evidence="3 10" id="KW-0328">Glycosyltransferase</keyword>
<keyword evidence="7 10" id="KW-0472">Membrane</keyword>
<keyword evidence="2 10" id="KW-0132">Cell division</keyword>
<proteinExistence type="inferred from homology"/>
<dbReference type="HAMAP" id="MF_00033">
    <property type="entry name" value="MurG"/>
    <property type="match status" value="1"/>
</dbReference>
<evidence type="ECO:0000256" key="5">
    <source>
        <dbReference type="ARBA" id="ARBA00022960"/>
    </source>
</evidence>
<evidence type="ECO:0000256" key="3">
    <source>
        <dbReference type="ARBA" id="ARBA00022676"/>
    </source>
</evidence>
<feature type="binding site" evidence="10">
    <location>
        <position position="161"/>
    </location>
    <ligand>
        <name>UDP-N-acetyl-alpha-D-glucosamine</name>
        <dbReference type="ChEBI" id="CHEBI:57705"/>
    </ligand>
</feature>
<feature type="domain" description="Glycosyltransferase family 28 N-terminal" evidence="11">
    <location>
        <begin position="6"/>
        <end position="141"/>
    </location>
</feature>
<gene>
    <name evidence="10" type="primary">murG</name>
    <name evidence="13" type="ORF">EDC57_2356</name>
</gene>
<dbReference type="OrthoDB" id="9808936at2"/>
<dbReference type="CDD" id="cd03785">
    <property type="entry name" value="GT28_MurG"/>
    <property type="match status" value="1"/>
</dbReference>
<dbReference type="GO" id="GO:0008360">
    <property type="term" value="P:regulation of cell shape"/>
    <property type="evidence" value="ECO:0007669"/>
    <property type="project" value="UniProtKB-KW"/>
</dbReference>
<keyword evidence="1 10" id="KW-1003">Cell membrane</keyword>
<comment type="pathway">
    <text evidence="10">Cell wall biogenesis; peptidoglycan biosynthesis.</text>
</comment>
<dbReference type="GO" id="GO:0005975">
    <property type="term" value="P:carbohydrate metabolic process"/>
    <property type="evidence" value="ECO:0007669"/>
    <property type="project" value="InterPro"/>
</dbReference>
<feature type="binding site" evidence="10">
    <location>
        <position position="189"/>
    </location>
    <ligand>
        <name>UDP-N-acetyl-alpha-D-glucosamine</name>
        <dbReference type="ChEBI" id="CHEBI:57705"/>
    </ligand>
</feature>
<evidence type="ECO:0000313" key="13">
    <source>
        <dbReference type="EMBL" id="ROR29684.1"/>
    </source>
</evidence>
<evidence type="ECO:0000256" key="9">
    <source>
        <dbReference type="ARBA" id="ARBA00023316"/>
    </source>
</evidence>
<accession>A0A3N1XSQ7</accession>
<dbReference type="EC" id="2.4.1.227" evidence="10"/>
<protein>
    <recommendedName>
        <fullName evidence="10">UDP-N-acetylglucosamine--N-acetylmuramyl-(pentapeptide) pyrophosphoryl-undecaprenol N-acetylglucosamine transferase</fullName>
        <ecNumber evidence="10">2.4.1.227</ecNumber>
    </recommendedName>
    <alternativeName>
        <fullName evidence="10">Undecaprenyl-PP-MurNAc-pentapeptide-UDPGlcNAc GlcNAc transferase</fullName>
    </alternativeName>
</protein>
<keyword evidence="14" id="KW-1185">Reference proteome</keyword>
<evidence type="ECO:0000256" key="6">
    <source>
        <dbReference type="ARBA" id="ARBA00022984"/>
    </source>
</evidence>
<comment type="similarity">
    <text evidence="10">Belongs to the glycosyltransferase 28 family. MurG subfamily.</text>
</comment>
<evidence type="ECO:0000256" key="4">
    <source>
        <dbReference type="ARBA" id="ARBA00022679"/>
    </source>
</evidence>
<evidence type="ECO:0000259" key="11">
    <source>
        <dbReference type="Pfam" id="PF03033"/>
    </source>
</evidence>
<comment type="caution">
    <text evidence="13">The sequence shown here is derived from an EMBL/GenBank/DDBJ whole genome shotgun (WGS) entry which is preliminary data.</text>
</comment>
<keyword evidence="9 10" id="KW-0961">Cell wall biogenesis/degradation</keyword>
<name>A0A3N1XSQ7_9GAMM</name>
<keyword evidence="4 10" id="KW-0808">Transferase</keyword>
<evidence type="ECO:0000259" key="12">
    <source>
        <dbReference type="Pfam" id="PF04101"/>
    </source>
</evidence>
<dbReference type="PANTHER" id="PTHR21015:SF22">
    <property type="entry name" value="GLYCOSYLTRANSFERASE"/>
    <property type="match status" value="1"/>
</dbReference>
<reference evidence="13 14" key="1">
    <citation type="submission" date="2018-11" db="EMBL/GenBank/DDBJ databases">
        <title>Genomic Encyclopedia of Type Strains, Phase IV (KMG-IV): sequencing the most valuable type-strain genomes for metagenomic binning, comparative biology and taxonomic classification.</title>
        <authorList>
            <person name="Goeker M."/>
        </authorList>
    </citation>
    <scope>NUCLEOTIDE SEQUENCE [LARGE SCALE GENOMIC DNA]</scope>
    <source>
        <strain evidence="13 14">DSM 100275</strain>
    </source>
</reference>
<feature type="binding site" evidence="10">
    <location>
        <position position="125"/>
    </location>
    <ligand>
        <name>UDP-N-acetyl-alpha-D-glucosamine</name>
        <dbReference type="ChEBI" id="CHEBI:57705"/>
    </ligand>
</feature>
<feature type="binding site" evidence="10">
    <location>
        <begin position="260"/>
        <end position="265"/>
    </location>
    <ligand>
        <name>UDP-N-acetyl-alpha-D-glucosamine</name>
        <dbReference type="ChEBI" id="CHEBI:57705"/>
    </ligand>
</feature>
<dbReference type="Pfam" id="PF04101">
    <property type="entry name" value="Glyco_tran_28_C"/>
    <property type="match status" value="1"/>
</dbReference>